<name>A0A3M0IAZ2_9ACTN</name>
<dbReference type="OrthoDB" id="3387554at2"/>
<dbReference type="Proteomes" id="UP000270471">
    <property type="component" value="Unassembled WGS sequence"/>
</dbReference>
<keyword evidence="2" id="KW-0472">Membrane</keyword>
<organism evidence="3 4">
    <name type="scientific">Streptomyces shenzhenensis</name>
    <dbReference type="NCBI Taxonomy" id="943815"/>
    <lineage>
        <taxon>Bacteria</taxon>
        <taxon>Bacillati</taxon>
        <taxon>Actinomycetota</taxon>
        <taxon>Actinomycetes</taxon>
        <taxon>Kitasatosporales</taxon>
        <taxon>Streptomycetaceae</taxon>
        <taxon>Streptomyces</taxon>
    </lineage>
</organism>
<protein>
    <recommendedName>
        <fullName evidence="5">CU044_5270 family protein</fullName>
    </recommendedName>
</protein>
<dbReference type="AlphaFoldDB" id="A0A3M0IAZ2"/>
<sequence length="354" mass="38051">MNASPLPHPAEWQETEGLLPPTERDLPAGRHQFHKERLMAQIHDEHRTTAPTGPHKPRNRFLRPAIVWPVAACALAGAIVAGGVLTGRGADTGHGVATGPVLTTDIGTASASGTTRLLDRISLAAGQAPTPQVRDDQYIYIESTTADTYVKTVDDKHSVVSEKPHRRQVWESPDGKQGWLIEPGNTPDGGETLNSPYAAAGAYNDLVTLPTDPDALLKRFYEESKGQGNSPDQAAFEMIGDLIGESYPPAGLEAALYKAAAKIPGVVTVNDAVDAVGRHGVAVARLDEVSGERTEWIFDKKTYTFLGERRVQVQRGENSNPEDLLIKPGTITFTSAITTRAVVDNAKETPSRTS</sequence>
<evidence type="ECO:0000313" key="3">
    <source>
        <dbReference type="EMBL" id="RMB86257.1"/>
    </source>
</evidence>
<keyword evidence="2" id="KW-0812">Transmembrane</keyword>
<dbReference type="NCBIfam" id="NF038083">
    <property type="entry name" value="CU044_5270_fam"/>
    <property type="match status" value="1"/>
</dbReference>
<comment type="caution">
    <text evidence="3">The sequence shown here is derived from an EMBL/GenBank/DDBJ whole genome shotgun (WGS) entry which is preliminary data.</text>
</comment>
<evidence type="ECO:0000256" key="1">
    <source>
        <dbReference type="SAM" id="MobiDB-lite"/>
    </source>
</evidence>
<dbReference type="InterPro" id="IPR047789">
    <property type="entry name" value="CU044_5270-like"/>
</dbReference>
<feature type="region of interest" description="Disordered" evidence="1">
    <location>
        <begin position="1"/>
        <end position="27"/>
    </location>
</feature>
<feature type="transmembrane region" description="Helical" evidence="2">
    <location>
        <begin position="65"/>
        <end position="85"/>
    </location>
</feature>
<reference evidence="3 4" key="1">
    <citation type="submission" date="2017-11" db="EMBL/GenBank/DDBJ databases">
        <title>Draft genome of actinobacteria isolated from guarana (Paullinia cupana (Mart.) Ducke.</title>
        <authorList>
            <person name="Siqueira K.A."/>
            <person name="Liotti R.G."/>
            <person name="Mendes T.A.O."/>
            <person name="Soares M.A."/>
        </authorList>
    </citation>
    <scope>NUCLEOTIDE SEQUENCE [LARGE SCALE GENOMIC DNA]</scope>
    <source>
        <strain evidence="3 4">193</strain>
    </source>
</reference>
<evidence type="ECO:0000256" key="2">
    <source>
        <dbReference type="SAM" id="Phobius"/>
    </source>
</evidence>
<gene>
    <name evidence="3" type="ORF">CTZ28_08280</name>
</gene>
<proteinExistence type="predicted"/>
<accession>A0A3M0IAZ2</accession>
<evidence type="ECO:0008006" key="5">
    <source>
        <dbReference type="Google" id="ProtNLM"/>
    </source>
</evidence>
<keyword evidence="2" id="KW-1133">Transmembrane helix</keyword>
<evidence type="ECO:0000313" key="4">
    <source>
        <dbReference type="Proteomes" id="UP000270471"/>
    </source>
</evidence>
<dbReference type="EMBL" id="PENI01000004">
    <property type="protein sequence ID" value="RMB86257.1"/>
    <property type="molecule type" value="Genomic_DNA"/>
</dbReference>
<keyword evidence="4" id="KW-1185">Reference proteome</keyword>
<dbReference type="RefSeq" id="WP_121888624.1">
    <property type="nucleotide sequence ID" value="NZ_PENI01000004.1"/>
</dbReference>